<feature type="transmembrane region" description="Helical" evidence="1">
    <location>
        <begin position="286"/>
        <end position="308"/>
    </location>
</feature>
<organism evidence="2 4">
    <name type="scientific">Agathobacter rectalis</name>
    <dbReference type="NCBI Taxonomy" id="39491"/>
    <lineage>
        <taxon>Bacteria</taxon>
        <taxon>Bacillati</taxon>
        <taxon>Bacillota</taxon>
        <taxon>Clostridia</taxon>
        <taxon>Lachnospirales</taxon>
        <taxon>Lachnospiraceae</taxon>
        <taxon>Agathobacter</taxon>
    </lineage>
</organism>
<feature type="transmembrane region" description="Helical" evidence="1">
    <location>
        <begin position="34"/>
        <end position="53"/>
    </location>
</feature>
<gene>
    <name evidence="3" type="ORF">DW912_11735</name>
    <name evidence="2" type="ORF">DXB72_03400</name>
</gene>
<protein>
    <recommendedName>
        <fullName evidence="6">DUF2029 domain-containing protein</fullName>
    </recommendedName>
</protein>
<evidence type="ECO:0000256" key="1">
    <source>
        <dbReference type="SAM" id="Phobius"/>
    </source>
</evidence>
<feature type="transmembrane region" description="Helical" evidence="1">
    <location>
        <begin position="425"/>
        <end position="447"/>
    </location>
</feature>
<feature type="transmembrane region" description="Helical" evidence="1">
    <location>
        <begin position="207"/>
        <end position="231"/>
    </location>
</feature>
<feature type="transmembrane region" description="Helical" evidence="1">
    <location>
        <begin position="361"/>
        <end position="389"/>
    </location>
</feature>
<feature type="transmembrane region" description="Helical" evidence="1">
    <location>
        <begin position="97"/>
        <end position="117"/>
    </location>
</feature>
<dbReference type="EMBL" id="QSUG01000002">
    <property type="protein sequence ID" value="RGN25557.1"/>
    <property type="molecule type" value="Genomic_DNA"/>
</dbReference>
<dbReference type="Proteomes" id="UP000286220">
    <property type="component" value="Unassembled WGS sequence"/>
</dbReference>
<sequence>MLIIYKKSMRNLIVIKKAINWIKKKYNNDKPLRIEWIMVGIISFIVLCFFLHGDTENLIKWSLNMFDVTVKGKPLDFYRYSIENPNMAWDKYVSGTLYSLIIWAIWNIPIGIIKTIFGVKVLNNPLVYIWGKLFLVFCLCITMFFVNKIVKKITGDVNSAKWAMFLLASSVFIYIGVYYGGQNDIVICAFATAAVYCLMDGRNKWFYFLAGMAISVKYFFFIPYVAIILLLEKRVLRIIYKIVLGIIPTGIYWLITRACPMVSESASQGSPISVLLKEMVGGAFPVVYNNSISLFIGMLLILYILAYLTSPQNDDEKYRYVIYYIVATSLAMLLFSIFQYYRVVMVCPFIAILMVIDKEKYRINVIMETIISISLFIILIIQSGAYLFVSRVINKNVLKFVFGTSGVEGYFSLGMDISRWISNDMLTILLQIFATVVVILSIFILVLNYPRAKLEFLDIPSIKMERWIYWVRTLVVVIPVFYVLGRMIV</sequence>
<keyword evidence="1" id="KW-0812">Transmembrane</keyword>
<feature type="transmembrane region" description="Helical" evidence="1">
    <location>
        <begin position="467"/>
        <end position="485"/>
    </location>
</feature>
<reference evidence="4 5" key="1">
    <citation type="submission" date="2018-08" db="EMBL/GenBank/DDBJ databases">
        <title>A genome reference for cultivated species of the human gut microbiota.</title>
        <authorList>
            <person name="Zou Y."/>
            <person name="Xue W."/>
            <person name="Luo G."/>
        </authorList>
    </citation>
    <scope>NUCLEOTIDE SEQUENCE [LARGE SCALE GENOMIC DNA]</scope>
    <source>
        <strain evidence="3 5">AM42-17AT</strain>
        <strain evidence="2 4">OM05-6AA</strain>
    </source>
</reference>
<dbReference type="AlphaFoldDB" id="A0A3E5AR47"/>
<feature type="transmembrane region" description="Helical" evidence="1">
    <location>
        <begin position="129"/>
        <end position="150"/>
    </location>
</feature>
<evidence type="ECO:0000313" key="5">
    <source>
        <dbReference type="Proteomes" id="UP000286220"/>
    </source>
</evidence>
<name>A0A3E5AR47_9FIRM</name>
<evidence type="ECO:0008006" key="6">
    <source>
        <dbReference type="Google" id="ProtNLM"/>
    </source>
</evidence>
<accession>A0A3E5AR47</accession>
<feature type="transmembrane region" description="Helical" evidence="1">
    <location>
        <begin position="238"/>
        <end position="255"/>
    </location>
</feature>
<comment type="caution">
    <text evidence="2">The sequence shown here is derived from an EMBL/GenBank/DDBJ whole genome shotgun (WGS) entry which is preliminary data.</text>
</comment>
<keyword evidence="1" id="KW-0472">Membrane</keyword>
<evidence type="ECO:0000313" key="4">
    <source>
        <dbReference type="Proteomes" id="UP000260970"/>
    </source>
</evidence>
<evidence type="ECO:0000313" key="2">
    <source>
        <dbReference type="EMBL" id="RGN25557.1"/>
    </source>
</evidence>
<dbReference type="EMBL" id="QSFZ01000013">
    <property type="protein sequence ID" value="RHA90595.1"/>
    <property type="molecule type" value="Genomic_DNA"/>
</dbReference>
<keyword evidence="1" id="KW-1133">Transmembrane helix</keyword>
<evidence type="ECO:0000313" key="3">
    <source>
        <dbReference type="EMBL" id="RHA90595.1"/>
    </source>
</evidence>
<feature type="transmembrane region" description="Helical" evidence="1">
    <location>
        <begin position="162"/>
        <end position="180"/>
    </location>
</feature>
<proteinExistence type="predicted"/>
<dbReference type="Proteomes" id="UP000260970">
    <property type="component" value="Unassembled WGS sequence"/>
</dbReference>
<feature type="transmembrane region" description="Helical" evidence="1">
    <location>
        <begin position="320"/>
        <end position="341"/>
    </location>
</feature>